<gene>
    <name evidence="2" type="ORF">DPMN_033815</name>
</gene>
<evidence type="ECO:0000256" key="1">
    <source>
        <dbReference type="SAM" id="MobiDB-lite"/>
    </source>
</evidence>
<evidence type="ECO:0000313" key="2">
    <source>
        <dbReference type="EMBL" id="KAH3870627.1"/>
    </source>
</evidence>
<feature type="region of interest" description="Disordered" evidence="1">
    <location>
        <begin position="1"/>
        <end position="28"/>
    </location>
</feature>
<proteinExistence type="predicted"/>
<reference evidence="2" key="1">
    <citation type="journal article" date="2019" name="bioRxiv">
        <title>The Genome of the Zebra Mussel, Dreissena polymorpha: A Resource for Invasive Species Research.</title>
        <authorList>
            <person name="McCartney M.A."/>
            <person name="Auch B."/>
            <person name="Kono T."/>
            <person name="Mallez S."/>
            <person name="Zhang Y."/>
            <person name="Obille A."/>
            <person name="Becker A."/>
            <person name="Abrahante J.E."/>
            <person name="Garbe J."/>
            <person name="Badalamenti J.P."/>
            <person name="Herman A."/>
            <person name="Mangelson H."/>
            <person name="Liachko I."/>
            <person name="Sullivan S."/>
            <person name="Sone E.D."/>
            <person name="Koren S."/>
            <person name="Silverstein K.A.T."/>
            <person name="Beckman K.B."/>
            <person name="Gohl D.M."/>
        </authorList>
    </citation>
    <scope>NUCLEOTIDE SEQUENCE</scope>
    <source>
        <strain evidence="2">Duluth1</strain>
        <tissue evidence="2">Whole animal</tissue>
    </source>
</reference>
<keyword evidence="3" id="KW-1185">Reference proteome</keyword>
<dbReference type="AlphaFoldDB" id="A0A9D4M7Q9"/>
<evidence type="ECO:0000313" key="3">
    <source>
        <dbReference type="Proteomes" id="UP000828390"/>
    </source>
</evidence>
<organism evidence="2 3">
    <name type="scientific">Dreissena polymorpha</name>
    <name type="common">Zebra mussel</name>
    <name type="synonym">Mytilus polymorpha</name>
    <dbReference type="NCBI Taxonomy" id="45954"/>
    <lineage>
        <taxon>Eukaryota</taxon>
        <taxon>Metazoa</taxon>
        <taxon>Spiralia</taxon>
        <taxon>Lophotrochozoa</taxon>
        <taxon>Mollusca</taxon>
        <taxon>Bivalvia</taxon>
        <taxon>Autobranchia</taxon>
        <taxon>Heteroconchia</taxon>
        <taxon>Euheterodonta</taxon>
        <taxon>Imparidentia</taxon>
        <taxon>Neoheterodontei</taxon>
        <taxon>Myida</taxon>
        <taxon>Dreissenoidea</taxon>
        <taxon>Dreissenidae</taxon>
        <taxon>Dreissena</taxon>
    </lineage>
</organism>
<name>A0A9D4M7Q9_DREPO</name>
<dbReference type="Proteomes" id="UP000828390">
    <property type="component" value="Unassembled WGS sequence"/>
</dbReference>
<sequence length="151" mass="15372">MQGHSRATNTHITNMATPNIMGNSNGVPSHFGNNNSFGLGNNGSSGGGSSNIYLATIMQNMGDHSKVVGNLAKMGNSSMPQGGMGINSGKSLVNGNADVMGMGNMALTVAMEINGSFNSMHGNANMKMDTGQNMVAGGASNLHNQSGSSYK</sequence>
<reference evidence="2" key="2">
    <citation type="submission" date="2020-11" db="EMBL/GenBank/DDBJ databases">
        <authorList>
            <person name="McCartney M.A."/>
            <person name="Auch B."/>
            <person name="Kono T."/>
            <person name="Mallez S."/>
            <person name="Becker A."/>
            <person name="Gohl D.M."/>
            <person name="Silverstein K.A.T."/>
            <person name="Koren S."/>
            <person name="Bechman K.B."/>
            <person name="Herman A."/>
            <person name="Abrahante J.E."/>
            <person name="Garbe J."/>
        </authorList>
    </citation>
    <scope>NUCLEOTIDE SEQUENCE</scope>
    <source>
        <strain evidence="2">Duluth1</strain>
        <tissue evidence="2">Whole animal</tissue>
    </source>
</reference>
<feature type="compositionally biased region" description="Polar residues" evidence="1">
    <location>
        <begin position="1"/>
        <end position="27"/>
    </location>
</feature>
<protein>
    <submittedName>
        <fullName evidence="2">Uncharacterized protein</fullName>
    </submittedName>
</protein>
<dbReference type="EMBL" id="JAIWYP010000002">
    <property type="protein sequence ID" value="KAH3870627.1"/>
    <property type="molecule type" value="Genomic_DNA"/>
</dbReference>
<accession>A0A9D4M7Q9</accession>
<comment type="caution">
    <text evidence="2">The sequence shown here is derived from an EMBL/GenBank/DDBJ whole genome shotgun (WGS) entry which is preliminary data.</text>
</comment>